<evidence type="ECO:0000313" key="6">
    <source>
        <dbReference type="Ensembl" id="ENSVKKP00000024359.1"/>
    </source>
</evidence>
<proteinExistence type="inferred from homology"/>
<dbReference type="PANTHER" id="PTHR11645">
    <property type="entry name" value="PYRROLINE-5-CARBOXYLATE REDUCTASE"/>
    <property type="match status" value="1"/>
</dbReference>
<evidence type="ECO:0000259" key="5">
    <source>
        <dbReference type="Pfam" id="PF03807"/>
    </source>
</evidence>
<keyword evidence="7" id="KW-1185">Reference proteome</keyword>
<evidence type="ECO:0000313" key="7">
    <source>
        <dbReference type="Proteomes" id="UP000694545"/>
    </source>
</evidence>
<dbReference type="InterPro" id="IPR028939">
    <property type="entry name" value="P5C_Rdtase_cat_N"/>
</dbReference>
<dbReference type="InterPro" id="IPR036291">
    <property type="entry name" value="NAD(P)-bd_dom_sf"/>
</dbReference>
<evidence type="ECO:0000256" key="4">
    <source>
        <dbReference type="ARBA" id="ARBA00072230"/>
    </source>
</evidence>
<reference evidence="6" key="1">
    <citation type="submission" date="2025-08" db="UniProtKB">
        <authorList>
            <consortium name="Ensembl"/>
        </authorList>
    </citation>
    <scope>IDENTIFICATION</scope>
</reference>
<dbReference type="GO" id="GO:0055129">
    <property type="term" value="P:L-proline biosynthetic process"/>
    <property type="evidence" value="ECO:0007669"/>
    <property type="project" value="TreeGrafter"/>
</dbReference>
<evidence type="ECO:0000256" key="1">
    <source>
        <dbReference type="ARBA" id="ARBA00005525"/>
    </source>
</evidence>
<comment type="function">
    <text evidence="3">Probable oxidoreductase.</text>
</comment>
<accession>A0A8D2LMW9</accession>
<dbReference type="AlphaFoldDB" id="A0A8D2LMW9"/>
<name>A0A8D2LMW9_VARKO</name>
<protein>
    <recommendedName>
        <fullName evidence="4">NADP-dependent oxidoreductase domain-containing protein 1</fullName>
    </recommendedName>
</protein>
<reference evidence="6" key="2">
    <citation type="submission" date="2025-09" db="UniProtKB">
        <authorList>
            <consortium name="Ensembl"/>
        </authorList>
    </citation>
    <scope>IDENTIFICATION</scope>
</reference>
<dbReference type="FunFam" id="3.40.50.720:FF:000447">
    <property type="entry name" value="NADP dependent oxidoreductase domain containing 1"/>
    <property type="match status" value="1"/>
</dbReference>
<evidence type="ECO:0000256" key="2">
    <source>
        <dbReference type="ARBA" id="ARBA00023002"/>
    </source>
</evidence>
<dbReference type="Ensembl" id="ENSVKKT00000024952.1">
    <property type="protein sequence ID" value="ENSVKKP00000024359.1"/>
    <property type="gene ID" value="ENSVKKG00000016046.1"/>
</dbReference>
<feature type="domain" description="Pyrroline-5-carboxylate reductase catalytic N-terminal" evidence="5">
    <location>
        <begin position="63"/>
        <end position="151"/>
    </location>
</feature>
<keyword evidence="2" id="KW-0560">Oxidoreductase</keyword>
<dbReference type="GO" id="GO:0004735">
    <property type="term" value="F:pyrroline-5-carboxylate reductase activity"/>
    <property type="evidence" value="ECO:0007669"/>
    <property type="project" value="TreeGrafter"/>
</dbReference>
<organism evidence="6 7">
    <name type="scientific">Varanus komodoensis</name>
    <name type="common">Komodo dragon</name>
    <dbReference type="NCBI Taxonomy" id="61221"/>
    <lineage>
        <taxon>Eukaryota</taxon>
        <taxon>Metazoa</taxon>
        <taxon>Chordata</taxon>
        <taxon>Craniata</taxon>
        <taxon>Vertebrata</taxon>
        <taxon>Euteleostomi</taxon>
        <taxon>Lepidosauria</taxon>
        <taxon>Squamata</taxon>
        <taxon>Bifurcata</taxon>
        <taxon>Unidentata</taxon>
        <taxon>Episquamata</taxon>
        <taxon>Toxicofera</taxon>
        <taxon>Anguimorpha</taxon>
        <taxon>Paleoanguimorpha</taxon>
        <taxon>Varanoidea</taxon>
        <taxon>Varanidae</taxon>
        <taxon>Varanus</taxon>
    </lineage>
</organism>
<sequence length="312" mass="34739">MLAESTFQPEYGAGTNERLLYLRCRAKGLAVTACAHALFFCKVLQNDNSFFVSLFRQEEEQLKIGIIGGGHIGKQLARVLLQLSDIPGKNIQISTRQPETLLEFQMLGIDCYYNNRQLVGWADVVFLCCLPSHLLHICSEVQDALRNCSIIYSLLTAIPLPRLKQLLSCNFILRPQYKFMESGSFSIWEANRTVVEALKDPDVIQATCPCSPKGRQILLSSVDYYSPTPIFNIFCSSSFPCFDLTTVQLKDSPLSQLLPSLQAEFCLYICYIQGVTLLTEENKICSGVLLGKEQPGSNDIPINCGNLAKVGC</sequence>
<dbReference type="Pfam" id="PF03807">
    <property type="entry name" value="F420_oxidored"/>
    <property type="match status" value="1"/>
</dbReference>
<dbReference type="Proteomes" id="UP000694545">
    <property type="component" value="Unplaced"/>
</dbReference>
<comment type="similarity">
    <text evidence="1">Belongs to the pyrroline-5-carboxylate reductase family.</text>
</comment>
<dbReference type="Gene3D" id="3.40.50.720">
    <property type="entry name" value="NAD(P)-binding Rossmann-like Domain"/>
    <property type="match status" value="1"/>
</dbReference>
<dbReference type="SUPFAM" id="SSF51735">
    <property type="entry name" value="NAD(P)-binding Rossmann-fold domains"/>
    <property type="match status" value="1"/>
</dbReference>
<evidence type="ECO:0000256" key="3">
    <source>
        <dbReference type="ARBA" id="ARBA00054560"/>
    </source>
</evidence>
<dbReference type="PANTHER" id="PTHR11645:SF58">
    <property type="entry name" value="NADP-DEPENDENT OXIDOREDUCTASE DOMAIN-CONTAINING PROTEIN 1"/>
    <property type="match status" value="1"/>
</dbReference>